<dbReference type="OrthoDB" id="3686179at2"/>
<evidence type="ECO:0000256" key="8">
    <source>
        <dbReference type="SAM" id="MobiDB-lite"/>
    </source>
</evidence>
<dbReference type="AlphaFoldDB" id="A0A1Q9LQV1"/>
<organism evidence="10 11">
    <name type="scientific">Actinokineospora bangkokensis</name>
    <dbReference type="NCBI Taxonomy" id="1193682"/>
    <lineage>
        <taxon>Bacteria</taxon>
        <taxon>Bacillati</taxon>
        <taxon>Actinomycetota</taxon>
        <taxon>Actinomycetes</taxon>
        <taxon>Pseudonocardiales</taxon>
        <taxon>Pseudonocardiaceae</taxon>
        <taxon>Actinokineospora</taxon>
    </lineage>
</organism>
<evidence type="ECO:0000256" key="3">
    <source>
        <dbReference type="ARBA" id="ARBA00022676"/>
    </source>
</evidence>
<feature type="transmembrane region" description="Helical" evidence="9">
    <location>
        <begin position="195"/>
        <end position="218"/>
    </location>
</feature>
<dbReference type="GO" id="GO:0016763">
    <property type="term" value="F:pentosyltransferase activity"/>
    <property type="evidence" value="ECO:0007669"/>
    <property type="project" value="TreeGrafter"/>
</dbReference>
<feature type="transmembrane region" description="Helical" evidence="9">
    <location>
        <begin position="375"/>
        <end position="395"/>
    </location>
</feature>
<evidence type="ECO:0000313" key="10">
    <source>
        <dbReference type="EMBL" id="OLR94405.1"/>
    </source>
</evidence>
<keyword evidence="7 9" id="KW-0472">Membrane</keyword>
<dbReference type="EMBL" id="MKQR01000007">
    <property type="protein sequence ID" value="OLR94405.1"/>
    <property type="molecule type" value="Genomic_DNA"/>
</dbReference>
<comment type="subcellular location">
    <subcellularLocation>
        <location evidence="1">Cell membrane</location>
        <topology evidence="1">Multi-pass membrane protein</topology>
    </subcellularLocation>
</comment>
<reference evidence="10 11" key="1">
    <citation type="submission" date="2016-10" db="EMBL/GenBank/DDBJ databases">
        <title>The Draft Genome Sequence of Actinokineospora bangkokensis 44EHWT reveals the biosynthetic pathway of antifungal compounds Thailandins with unusual extender unit butylmalonyl-CoA.</title>
        <authorList>
            <person name="Greule A."/>
            <person name="Intra B."/>
            <person name="Flemming S."/>
            <person name="Rommel M.G."/>
            <person name="Panbangred W."/>
            <person name="Bechthold A."/>
        </authorList>
    </citation>
    <scope>NUCLEOTIDE SEQUENCE [LARGE SCALE GENOMIC DNA]</scope>
    <source>
        <strain evidence="10 11">44EHW</strain>
    </source>
</reference>
<dbReference type="GO" id="GO:0005886">
    <property type="term" value="C:plasma membrane"/>
    <property type="evidence" value="ECO:0007669"/>
    <property type="project" value="UniProtKB-SubCell"/>
</dbReference>
<sequence>MTTTLDRPGTTGPQASTPRPHRVAEWLRVRRTSLLVAAPLVLLTGLMRWIGLTTAPQRIDDEGTYVAQAYAASHFGELSHYTYWYDHPPLGWLQISAYTALTGAFDRAPNAVAAGREFMVLAAAVSAALLWLLARRLGVSRFGAGAAVAVMALSPLALQFQRTVYLDNVATPWVLGAFVLALSPQRRLLATAGAAVAFAVAVLSKETYLLLLPVLVWLVWRNVDRSTRRYVLAVAASVFVLAGLSYVLLSVLKGELVPGAGRVSLLDGVRFQLVGRESSGSLFDPASLSRRNTGIWLALDTAFPVAALVAAVAALWSTRLRPVAAGFLFLLLVVLRPGYLPVPYVIAMIPLGALLVGGVLDIAVRRARRPRARRVAVPVLVAAVLGVATAAPAWAGQWRGLLVADLDAPVRQAEEWVRGNVPVDDRVVVDDALWVDLVRAGRAREDVVWYYKVDTDPAVVALAPGGWRDYDWVVSTNSLRTFPDGFPVVEQAMRSATAVATFGTGRDRVDILRVDKRGPEVLARQTAADRDARLRFGRALAANPGLALGDPARRLLLDGQVDARLLGTIATALTSGPVAVTDFPGVAGEDIAGQPRRQALFTGTRLAGFYRDQQPPYRPASTTEGPDGLAVSYPPTAPPGLLGELTAP</sequence>
<dbReference type="PANTHER" id="PTHR33908:SF11">
    <property type="entry name" value="MEMBRANE PROTEIN"/>
    <property type="match status" value="1"/>
</dbReference>
<keyword evidence="6 9" id="KW-1133">Transmembrane helix</keyword>
<evidence type="ECO:0000256" key="2">
    <source>
        <dbReference type="ARBA" id="ARBA00022475"/>
    </source>
</evidence>
<comment type="caution">
    <text evidence="10">The sequence shown here is derived from an EMBL/GenBank/DDBJ whole genome shotgun (WGS) entry which is preliminary data.</text>
</comment>
<evidence type="ECO:0000256" key="5">
    <source>
        <dbReference type="ARBA" id="ARBA00022692"/>
    </source>
</evidence>
<feature type="transmembrane region" description="Helical" evidence="9">
    <location>
        <begin position="140"/>
        <end position="158"/>
    </location>
</feature>
<evidence type="ECO:0008006" key="12">
    <source>
        <dbReference type="Google" id="ProtNLM"/>
    </source>
</evidence>
<dbReference type="Proteomes" id="UP000186040">
    <property type="component" value="Unassembled WGS sequence"/>
</dbReference>
<feature type="compositionally biased region" description="Polar residues" evidence="8">
    <location>
        <begin position="1"/>
        <end position="17"/>
    </location>
</feature>
<feature type="transmembrane region" description="Helical" evidence="9">
    <location>
        <begin position="345"/>
        <end position="363"/>
    </location>
</feature>
<evidence type="ECO:0000256" key="9">
    <source>
        <dbReference type="SAM" id="Phobius"/>
    </source>
</evidence>
<dbReference type="GO" id="GO:0009103">
    <property type="term" value="P:lipopolysaccharide biosynthetic process"/>
    <property type="evidence" value="ECO:0007669"/>
    <property type="project" value="UniProtKB-ARBA"/>
</dbReference>
<proteinExistence type="predicted"/>
<feature type="region of interest" description="Disordered" evidence="8">
    <location>
        <begin position="1"/>
        <end position="20"/>
    </location>
</feature>
<keyword evidence="4" id="KW-0808">Transferase</keyword>
<dbReference type="PANTHER" id="PTHR33908">
    <property type="entry name" value="MANNOSYLTRANSFERASE YKCB-RELATED"/>
    <property type="match status" value="1"/>
</dbReference>
<feature type="transmembrane region" description="Helical" evidence="9">
    <location>
        <begin position="230"/>
        <end position="249"/>
    </location>
</feature>
<protein>
    <recommendedName>
        <fullName evidence="12">Glycosyltransferase</fullName>
    </recommendedName>
</protein>
<keyword evidence="11" id="KW-1185">Reference proteome</keyword>
<evidence type="ECO:0000256" key="1">
    <source>
        <dbReference type="ARBA" id="ARBA00004651"/>
    </source>
</evidence>
<feature type="region of interest" description="Disordered" evidence="8">
    <location>
        <begin position="610"/>
        <end position="648"/>
    </location>
</feature>
<feature type="transmembrane region" description="Helical" evidence="9">
    <location>
        <begin position="295"/>
        <end position="316"/>
    </location>
</feature>
<feature type="transmembrane region" description="Helical" evidence="9">
    <location>
        <begin position="323"/>
        <end position="339"/>
    </location>
</feature>
<evidence type="ECO:0000313" key="11">
    <source>
        <dbReference type="Proteomes" id="UP000186040"/>
    </source>
</evidence>
<feature type="transmembrane region" description="Helical" evidence="9">
    <location>
        <begin position="32"/>
        <end position="51"/>
    </location>
</feature>
<feature type="transmembrane region" description="Helical" evidence="9">
    <location>
        <begin position="118"/>
        <end position="134"/>
    </location>
</feature>
<dbReference type="STRING" id="1193682.BJP25_11635"/>
<evidence type="ECO:0000256" key="6">
    <source>
        <dbReference type="ARBA" id="ARBA00022989"/>
    </source>
</evidence>
<keyword evidence="2" id="KW-1003">Cell membrane</keyword>
<accession>A0A1Q9LQV1</accession>
<evidence type="ECO:0000256" key="7">
    <source>
        <dbReference type="ARBA" id="ARBA00023136"/>
    </source>
</evidence>
<dbReference type="RefSeq" id="WP_075973787.1">
    <property type="nucleotide sequence ID" value="NZ_MKQR01000007.1"/>
</dbReference>
<name>A0A1Q9LQV1_9PSEU</name>
<keyword evidence="5 9" id="KW-0812">Transmembrane</keyword>
<evidence type="ECO:0000256" key="4">
    <source>
        <dbReference type="ARBA" id="ARBA00022679"/>
    </source>
</evidence>
<gene>
    <name evidence="10" type="ORF">BJP25_11635</name>
</gene>
<keyword evidence="3" id="KW-0328">Glycosyltransferase</keyword>
<dbReference type="InterPro" id="IPR050297">
    <property type="entry name" value="LipidA_mod_glycosyltrf_83"/>
</dbReference>